<evidence type="ECO:0000313" key="14">
    <source>
        <dbReference type="Proteomes" id="UP000824238"/>
    </source>
</evidence>
<gene>
    <name evidence="10" type="primary">coaE</name>
    <name evidence="13" type="ORF">IAD36_07580</name>
</gene>
<accession>A0A9D1IZS9</accession>
<dbReference type="InterPro" id="IPR001977">
    <property type="entry name" value="Depp_CoAkinase"/>
</dbReference>
<evidence type="ECO:0000256" key="1">
    <source>
        <dbReference type="ARBA" id="ARBA00004496"/>
    </source>
</evidence>
<dbReference type="Gene3D" id="3.90.870.10">
    <property type="entry name" value="DHBP synthase"/>
    <property type="match status" value="1"/>
</dbReference>
<comment type="similarity">
    <text evidence="10">Belongs to the CoaE family.</text>
</comment>
<name>A0A9D1IZS9_9FIRM</name>
<dbReference type="GO" id="GO:0005737">
    <property type="term" value="C:cytoplasm"/>
    <property type="evidence" value="ECO:0007669"/>
    <property type="project" value="UniProtKB-SubCell"/>
</dbReference>
<keyword evidence="10" id="KW-0173">Coenzyme A biosynthesis</keyword>
<dbReference type="GO" id="GO:0004140">
    <property type="term" value="F:dephospho-CoA kinase activity"/>
    <property type="evidence" value="ECO:0007669"/>
    <property type="project" value="UniProtKB-UniRule"/>
</dbReference>
<comment type="similarity">
    <text evidence="2">Belongs to the SUA5 family.</text>
</comment>
<comment type="pathway">
    <text evidence="10">Cofactor biosynthesis; coenzyme A biosynthesis; CoA from (R)-pantothenate: step 5/5.</text>
</comment>
<reference evidence="13" key="1">
    <citation type="submission" date="2020-10" db="EMBL/GenBank/DDBJ databases">
        <authorList>
            <person name="Gilroy R."/>
        </authorList>
    </citation>
    <scope>NUCLEOTIDE SEQUENCE</scope>
    <source>
        <strain evidence="13">ChiGjej3B3-7149</strain>
    </source>
</reference>
<dbReference type="GO" id="GO:0008033">
    <property type="term" value="P:tRNA processing"/>
    <property type="evidence" value="ECO:0007669"/>
    <property type="project" value="UniProtKB-KW"/>
</dbReference>
<dbReference type="PROSITE" id="PS51163">
    <property type="entry name" value="YRDC"/>
    <property type="match status" value="1"/>
</dbReference>
<organism evidence="13 14">
    <name type="scientific">Candidatus Scatomorpha intestinigallinarum</name>
    <dbReference type="NCBI Taxonomy" id="2840923"/>
    <lineage>
        <taxon>Bacteria</taxon>
        <taxon>Bacillati</taxon>
        <taxon>Bacillota</taxon>
        <taxon>Clostridia</taxon>
        <taxon>Eubacteriales</taxon>
        <taxon>Candidatus Scatomorpha</taxon>
    </lineage>
</organism>
<keyword evidence="6" id="KW-0548">Nucleotidyltransferase</keyword>
<dbReference type="GO" id="GO:0015937">
    <property type="term" value="P:coenzyme A biosynthetic process"/>
    <property type="evidence" value="ECO:0007669"/>
    <property type="project" value="UniProtKB-UniRule"/>
</dbReference>
<keyword evidence="4 10" id="KW-0808">Transferase</keyword>
<evidence type="ECO:0000256" key="6">
    <source>
        <dbReference type="ARBA" id="ARBA00022695"/>
    </source>
</evidence>
<evidence type="ECO:0000256" key="3">
    <source>
        <dbReference type="ARBA" id="ARBA00022490"/>
    </source>
</evidence>
<comment type="catalytic activity">
    <reaction evidence="9">
        <text>L-threonine + hydrogencarbonate + ATP = L-threonylcarbamoyladenylate + diphosphate + H2O</text>
        <dbReference type="Rhea" id="RHEA:36407"/>
        <dbReference type="ChEBI" id="CHEBI:15377"/>
        <dbReference type="ChEBI" id="CHEBI:17544"/>
        <dbReference type="ChEBI" id="CHEBI:30616"/>
        <dbReference type="ChEBI" id="CHEBI:33019"/>
        <dbReference type="ChEBI" id="CHEBI:57926"/>
        <dbReference type="ChEBI" id="CHEBI:73682"/>
        <dbReference type="EC" id="2.7.7.87"/>
    </reaction>
</comment>
<evidence type="ECO:0000256" key="8">
    <source>
        <dbReference type="ARBA" id="ARBA00022840"/>
    </source>
</evidence>
<evidence type="ECO:0000256" key="2">
    <source>
        <dbReference type="ARBA" id="ARBA00007663"/>
    </source>
</evidence>
<proteinExistence type="inferred from homology"/>
<dbReference type="InterPro" id="IPR006070">
    <property type="entry name" value="Sua5-like_dom"/>
</dbReference>
<dbReference type="GO" id="GO:0000049">
    <property type="term" value="F:tRNA binding"/>
    <property type="evidence" value="ECO:0007669"/>
    <property type="project" value="TreeGrafter"/>
</dbReference>
<dbReference type="EC" id="2.7.1.24" evidence="10 11"/>
<evidence type="ECO:0000313" key="13">
    <source>
        <dbReference type="EMBL" id="HIR55435.1"/>
    </source>
</evidence>
<dbReference type="NCBIfam" id="TIGR00152">
    <property type="entry name" value="dephospho-CoA kinase"/>
    <property type="match status" value="1"/>
</dbReference>
<feature type="binding site" evidence="10">
    <location>
        <begin position="216"/>
        <end position="221"/>
    </location>
    <ligand>
        <name>ATP</name>
        <dbReference type="ChEBI" id="CHEBI:30616"/>
    </ligand>
</feature>
<dbReference type="EMBL" id="DVHH01000181">
    <property type="protein sequence ID" value="HIR55435.1"/>
    <property type="molecule type" value="Genomic_DNA"/>
</dbReference>
<dbReference type="PROSITE" id="PS51219">
    <property type="entry name" value="DPCK"/>
    <property type="match status" value="1"/>
</dbReference>
<evidence type="ECO:0000256" key="4">
    <source>
        <dbReference type="ARBA" id="ARBA00022679"/>
    </source>
</evidence>
<sequence>MKTEVIRENISEAAELIRRGALVAVPTETVYGLAGSGFDEAAVERIYEVKGRPEVKPLSLMVPGPEAFEKCCTEVPEAARTLAARFWPGPLTIVLPARPEIPRVVLAGGSTVGLRCPDHPLTLELLRQCGLPLAAPSANPSGEPSPKTAQQVLSYFEGKIEAVIDGGECGIGRESTIIDLTRAPYRILRQGALPERDIAAALGERMRIIGLTGGTGTGKTTALDSLRDMGALCLDCDDVYHELTETSAPLREALERRFGSVYGPDGKLERKKLGEIVFSDPAALSELNAITHSFVNEEIKRRLRSHAMQGGTLAAIDAIALFESGADRLCTETFGVIAPRELREARIMAREGISREYARLRIEAQQPDEYYVERCTGILENSGTKAEFAAKCTAAFTEVINDGRKEGLPQGTLL</sequence>
<keyword evidence="5" id="KW-0819">tRNA processing</keyword>
<dbReference type="Proteomes" id="UP000824238">
    <property type="component" value="Unassembled WGS sequence"/>
</dbReference>
<reference evidence="13" key="2">
    <citation type="journal article" date="2021" name="PeerJ">
        <title>Extensive microbial diversity within the chicken gut microbiome revealed by metagenomics and culture.</title>
        <authorList>
            <person name="Gilroy R."/>
            <person name="Ravi A."/>
            <person name="Getino M."/>
            <person name="Pursley I."/>
            <person name="Horton D.L."/>
            <person name="Alikhan N.F."/>
            <person name="Baker D."/>
            <person name="Gharbi K."/>
            <person name="Hall N."/>
            <person name="Watson M."/>
            <person name="Adriaenssens E.M."/>
            <person name="Foster-Nyarko E."/>
            <person name="Jarju S."/>
            <person name="Secka A."/>
            <person name="Antonio M."/>
            <person name="Oren A."/>
            <person name="Chaudhuri R.R."/>
            <person name="La Ragione R."/>
            <person name="Hildebrand F."/>
            <person name="Pallen M.J."/>
        </authorList>
    </citation>
    <scope>NUCLEOTIDE SEQUENCE</scope>
    <source>
        <strain evidence="13">ChiGjej3B3-7149</strain>
    </source>
</reference>
<keyword evidence="8 10" id="KW-0067">ATP-binding</keyword>
<comment type="catalytic activity">
    <reaction evidence="10">
        <text>3'-dephospho-CoA + ATP = ADP + CoA + H(+)</text>
        <dbReference type="Rhea" id="RHEA:18245"/>
        <dbReference type="ChEBI" id="CHEBI:15378"/>
        <dbReference type="ChEBI" id="CHEBI:30616"/>
        <dbReference type="ChEBI" id="CHEBI:57287"/>
        <dbReference type="ChEBI" id="CHEBI:57328"/>
        <dbReference type="ChEBI" id="CHEBI:456216"/>
        <dbReference type="EC" id="2.7.1.24"/>
    </reaction>
</comment>
<dbReference type="HAMAP" id="MF_00376">
    <property type="entry name" value="Dephospho_CoA_kinase"/>
    <property type="match status" value="1"/>
</dbReference>
<keyword evidence="10" id="KW-0418">Kinase</keyword>
<dbReference type="SUPFAM" id="SSF52540">
    <property type="entry name" value="P-loop containing nucleoside triphosphate hydrolases"/>
    <property type="match status" value="1"/>
</dbReference>
<dbReference type="Pfam" id="PF01300">
    <property type="entry name" value="Sua5_yciO_yrdC"/>
    <property type="match status" value="1"/>
</dbReference>
<keyword evidence="7 10" id="KW-0547">Nucleotide-binding</keyword>
<feature type="domain" description="YrdC-like" evidence="12">
    <location>
        <begin position="7"/>
        <end position="193"/>
    </location>
</feature>
<dbReference type="InterPro" id="IPR017945">
    <property type="entry name" value="DHBP_synth_RibB-like_a/b_dom"/>
</dbReference>
<evidence type="ECO:0000256" key="11">
    <source>
        <dbReference type="NCBIfam" id="TIGR00152"/>
    </source>
</evidence>
<dbReference type="GO" id="GO:0006450">
    <property type="term" value="P:regulation of translational fidelity"/>
    <property type="evidence" value="ECO:0007669"/>
    <property type="project" value="TreeGrafter"/>
</dbReference>
<keyword evidence="3 10" id="KW-0963">Cytoplasm</keyword>
<dbReference type="CDD" id="cd02022">
    <property type="entry name" value="DPCK"/>
    <property type="match status" value="1"/>
</dbReference>
<dbReference type="SUPFAM" id="SSF55821">
    <property type="entry name" value="YrdC/RibB"/>
    <property type="match status" value="1"/>
</dbReference>
<dbReference type="GO" id="GO:0003725">
    <property type="term" value="F:double-stranded RNA binding"/>
    <property type="evidence" value="ECO:0007669"/>
    <property type="project" value="InterPro"/>
</dbReference>
<protein>
    <recommendedName>
        <fullName evidence="10 11">Dephospho-CoA kinase</fullName>
        <ecNumber evidence="10 11">2.7.1.24</ecNumber>
    </recommendedName>
    <alternativeName>
        <fullName evidence="10">Dephosphocoenzyme A kinase</fullName>
    </alternativeName>
</protein>
<dbReference type="InterPro" id="IPR027417">
    <property type="entry name" value="P-loop_NTPase"/>
</dbReference>
<dbReference type="GO" id="GO:0061710">
    <property type="term" value="F:L-threonylcarbamoyladenylate synthase"/>
    <property type="evidence" value="ECO:0007669"/>
    <property type="project" value="UniProtKB-EC"/>
</dbReference>
<dbReference type="Gene3D" id="3.40.50.300">
    <property type="entry name" value="P-loop containing nucleotide triphosphate hydrolases"/>
    <property type="match status" value="1"/>
</dbReference>
<evidence type="ECO:0000256" key="7">
    <source>
        <dbReference type="ARBA" id="ARBA00022741"/>
    </source>
</evidence>
<evidence type="ECO:0000256" key="9">
    <source>
        <dbReference type="ARBA" id="ARBA00048366"/>
    </source>
</evidence>
<evidence type="ECO:0000259" key="12">
    <source>
        <dbReference type="PROSITE" id="PS51163"/>
    </source>
</evidence>
<evidence type="ECO:0000256" key="10">
    <source>
        <dbReference type="HAMAP-Rule" id="MF_00376"/>
    </source>
</evidence>
<comment type="caution">
    <text evidence="13">The sequence shown here is derived from an EMBL/GenBank/DDBJ whole genome shotgun (WGS) entry which is preliminary data.</text>
</comment>
<dbReference type="InterPro" id="IPR050156">
    <property type="entry name" value="TC-AMP_synthase_SUA5"/>
</dbReference>
<dbReference type="PANTHER" id="PTHR17490">
    <property type="entry name" value="SUA5"/>
    <property type="match status" value="1"/>
</dbReference>
<evidence type="ECO:0000256" key="5">
    <source>
        <dbReference type="ARBA" id="ARBA00022694"/>
    </source>
</evidence>
<dbReference type="GO" id="GO:0005524">
    <property type="term" value="F:ATP binding"/>
    <property type="evidence" value="ECO:0007669"/>
    <property type="project" value="UniProtKB-UniRule"/>
</dbReference>
<dbReference type="Pfam" id="PF01121">
    <property type="entry name" value="CoaE"/>
    <property type="match status" value="1"/>
</dbReference>
<dbReference type="AlphaFoldDB" id="A0A9D1IZS9"/>
<comment type="function">
    <text evidence="10">Catalyzes the phosphorylation of the 3'-hydroxyl group of dephosphocoenzyme A to form coenzyme A.</text>
</comment>
<dbReference type="NCBIfam" id="TIGR00057">
    <property type="entry name" value="L-threonylcarbamoyladenylate synthase"/>
    <property type="match status" value="1"/>
</dbReference>
<comment type="subcellular location">
    <subcellularLocation>
        <location evidence="1 10">Cytoplasm</location>
    </subcellularLocation>
</comment>
<dbReference type="PANTHER" id="PTHR17490:SF16">
    <property type="entry name" value="THREONYLCARBAMOYL-AMP SYNTHASE"/>
    <property type="match status" value="1"/>
</dbReference>